<protein>
    <submittedName>
        <fullName evidence="1">Uncharacterized protein</fullName>
    </submittedName>
</protein>
<sequence>MHMPHHNAHVTTHTCKQNYRLILKFIQTVIARPTRIVSPAAKYHWKALDLAQLLMFVPG</sequence>
<accession>A0A1Y2HMV9</accession>
<evidence type="ECO:0000313" key="1">
    <source>
        <dbReference type="EMBL" id="ORZ35916.1"/>
    </source>
</evidence>
<proteinExistence type="predicted"/>
<dbReference type="EMBL" id="MCFL01000020">
    <property type="protein sequence ID" value="ORZ35916.1"/>
    <property type="molecule type" value="Genomic_DNA"/>
</dbReference>
<evidence type="ECO:0000313" key="2">
    <source>
        <dbReference type="Proteomes" id="UP000193411"/>
    </source>
</evidence>
<name>A0A1Y2HMV9_9FUNG</name>
<organism evidence="1 2">
    <name type="scientific">Catenaria anguillulae PL171</name>
    <dbReference type="NCBI Taxonomy" id="765915"/>
    <lineage>
        <taxon>Eukaryota</taxon>
        <taxon>Fungi</taxon>
        <taxon>Fungi incertae sedis</taxon>
        <taxon>Blastocladiomycota</taxon>
        <taxon>Blastocladiomycetes</taxon>
        <taxon>Blastocladiales</taxon>
        <taxon>Catenariaceae</taxon>
        <taxon>Catenaria</taxon>
    </lineage>
</organism>
<gene>
    <name evidence="1" type="ORF">BCR44DRAFT_1433752</name>
</gene>
<comment type="caution">
    <text evidence="1">The sequence shown here is derived from an EMBL/GenBank/DDBJ whole genome shotgun (WGS) entry which is preliminary data.</text>
</comment>
<dbReference type="Proteomes" id="UP000193411">
    <property type="component" value="Unassembled WGS sequence"/>
</dbReference>
<dbReference type="AlphaFoldDB" id="A0A1Y2HMV9"/>
<keyword evidence="2" id="KW-1185">Reference proteome</keyword>
<reference evidence="1 2" key="1">
    <citation type="submission" date="2016-07" db="EMBL/GenBank/DDBJ databases">
        <title>Pervasive Adenine N6-methylation of Active Genes in Fungi.</title>
        <authorList>
            <consortium name="DOE Joint Genome Institute"/>
            <person name="Mondo S.J."/>
            <person name="Dannebaum R.O."/>
            <person name="Kuo R.C."/>
            <person name="Labutti K."/>
            <person name="Haridas S."/>
            <person name="Kuo A."/>
            <person name="Salamov A."/>
            <person name="Ahrendt S.R."/>
            <person name="Lipzen A."/>
            <person name="Sullivan W."/>
            <person name="Andreopoulos W.B."/>
            <person name="Clum A."/>
            <person name="Lindquist E."/>
            <person name="Daum C."/>
            <person name="Ramamoorthy G.K."/>
            <person name="Gryganskyi A."/>
            <person name="Culley D."/>
            <person name="Magnuson J.K."/>
            <person name="James T.Y."/>
            <person name="O'Malley M.A."/>
            <person name="Stajich J.E."/>
            <person name="Spatafora J.W."/>
            <person name="Visel A."/>
            <person name="Grigoriev I.V."/>
        </authorList>
    </citation>
    <scope>NUCLEOTIDE SEQUENCE [LARGE SCALE GENOMIC DNA]</scope>
    <source>
        <strain evidence="1 2">PL171</strain>
    </source>
</reference>